<organism evidence="5">
    <name type="scientific">Trypanosoma congolense (strain IL3000)</name>
    <dbReference type="NCBI Taxonomy" id="1068625"/>
    <lineage>
        <taxon>Eukaryota</taxon>
        <taxon>Discoba</taxon>
        <taxon>Euglenozoa</taxon>
        <taxon>Kinetoplastea</taxon>
        <taxon>Metakinetoplastina</taxon>
        <taxon>Trypanosomatida</taxon>
        <taxon>Trypanosomatidae</taxon>
        <taxon>Trypanosoma</taxon>
        <taxon>Nannomonas</taxon>
    </lineage>
</organism>
<evidence type="ECO:0000256" key="1">
    <source>
        <dbReference type="ARBA" id="ARBA00022574"/>
    </source>
</evidence>
<gene>
    <name evidence="5" type="ORF">TCIL3000_8_90</name>
</gene>
<evidence type="ECO:0000256" key="3">
    <source>
        <dbReference type="PROSITE-ProRule" id="PRU00221"/>
    </source>
</evidence>
<feature type="coiled-coil region" evidence="4">
    <location>
        <begin position="462"/>
        <end position="496"/>
    </location>
</feature>
<keyword evidence="1 3" id="KW-0853">WD repeat</keyword>
<dbReference type="SMART" id="SM00320">
    <property type="entry name" value="WD40"/>
    <property type="match status" value="4"/>
</dbReference>
<proteinExistence type="predicted"/>
<dbReference type="EMBL" id="HE575321">
    <property type="protein sequence ID" value="CCC91809.1"/>
    <property type="molecule type" value="Genomic_DNA"/>
</dbReference>
<evidence type="ECO:0000256" key="2">
    <source>
        <dbReference type="ARBA" id="ARBA00022737"/>
    </source>
</evidence>
<dbReference type="PROSITE" id="PS50082">
    <property type="entry name" value="WD_REPEATS_2"/>
    <property type="match status" value="1"/>
</dbReference>
<dbReference type="SUPFAM" id="SSF50998">
    <property type="entry name" value="Quinoprotein alcohol dehydrogenase-like"/>
    <property type="match status" value="1"/>
</dbReference>
<keyword evidence="2" id="KW-0677">Repeat</keyword>
<feature type="coiled-coil region" evidence="4">
    <location>
        <begin position="533"/>
        <end position="560"/>
    </location>
</feature>
<dbReference type="PANTHER" id="PTHR19857">
    <property type="entry name" value="MITOCHONDRIAL DIVISION PROTEIN 1-RELATED"/>
    <property type="match status" value="1"/>
</dbReference>
<reference evidence="5" key="1">
    <citation type="journal article" date="2012" name="Proc. Natl. Acad. Sci. U.S.A.">
        <title>Antigenic diversity is generated by distinct evolutionary mechanisms in African trypanosome species.</title>
        <authorList>
            <person name="Jackson A.P."/>
            <person name="Berry A."/>
            <person name="Aslett M."/>
            <person name="Allison H.C."/>
            <person name="Burton P."/>
            <person name="Vavrova-Anderson J."/>
            <person name="Brown R."/>
            <person name="Browne H."/>
            <person name="Corton N."/>
            <person name="Hauser H."/>
            <person name="Gamble J."/>
            <person name="Gilderthorp R."/>
            <person name="Marcello L."/>
            <person name="McQuillan J."/>
            <person name="Otto T.D."/>
            <person name="Quail M.A."/>
            <person name="Sanders M.J."/>
            <person name="van Tonder A."/>
            <person name="Ginger M.L."/>
            <person name="Field M.C."/>
            <person name="Barry J.D."/>
            <person name="Hertz-Fowler C."/>
            <person name="Berriman M."/>
        </authorList>
    </citation>
    <scope>NUCLEOTIDE SEQUENCE</scope>
    <source>
        <strain evidence="5">IL3000</strain>
    </source>
</reference>
<dbReference type="AlphaFoldDB" id="G0UQZ8"/>
<feature type="coiled-coil region" evidence="4">
    <location>
        <begin position="357"/>
        <end position="433"/>
    </location>
</feature>
<sequence>MVACKPRGDPGGSACGLTPVGALDCDARCCCVVGNNVWVAELRGGVAVFNALNRELVTRVRVGDESSRVQFKCMALVHREVWAGSTCGDVHIFDAVTNQWKRQLCIVGVGSAAPISSLFFDGRMVVGASGTGRVIQWKPLSWKQVMVYTSPSSVTDVNIFCDLIISGHADGSLRLWDPASGENVTTYENEHTGVTCLLNEPTTATLWVGRANGTISVYSLEANDEHHSSSEPLAFTYKAHMVVGKEAVTSLQAVSGKVLVTTNCRVVAVLGARTHEVLTRVDGAHDAFIYGASRIFVAETVRAWTVGNDGAIRIWDVPGYYVPSQIAPSLTPLEQSKIVESAKCILGAENANLSLRVAAAGSAMSSLREELQEARRELQELRLRVASVDALEKEKEAEVTSSGVRIKELEDEVKRLNKELADANSRTSIAERQSNMIRSDLNNSTLELSKARAEVSAKIIEKADVEQKLSASNTERMNLERQLKEGAEELRHMRGECERLHKIASQGMQPQTPLDFTKVKSSFMPNPPSRTDVDELMKKNAILQALIKSLEYTIRRKEEEERDITSLLNAFRRKVADRVTDPHLRTLLSSVMFRNPERFYTGSKGEADFLQEFNEPLMNYMQELRQSDPDVYKQLIEYLQHPLAGSRNDDVCDKLIALAKQEGDRGENFRSLKRSLPVLLSSLNEAANMGSDYNFEASISRKGAVPGECDTSAFGVSHPLKQCDSPLSVFNSSSGGPANITLRSTTQMPADDKPTAESEIYNFLKNLQTSGDINVFTAQMAPNGADEAYVRQIRSTFEFILQTRDTLVRQMAILWRRAYKGLQVVKALASSNAREIALSQKSSLKSSVNSSSPRGKSQKLGAVAIGILDELSSLVSSIISTLFTSTEKQRIEFTAL</sequence>
<dbReference type="InterPro" id="IPR001680">
    <property type="entry name" value="WD40_rpt"/>
</dbReference>
<evidence type="ECO:0000256" key="4">
    <source>
        <dbReference type="SAM" id="Coils"/>
    </source>
</evidence>
<name>G0UQZ8_TRYCI</name>
<dbReference type="VEuPathDB" id="TriTrypDB:TcIL3000_8_90"/>
<feature type="repeat" description="WD" evidence="3">
    <location>
        <begin position="163"/>
        <end position="186"/>
    </location>
</feature>
<evidence type="ECO:0000313" key="5">
    <source>
        <dbReference type="EMBL" id="CCC91809.1"/>
    </source>
</evidence>
<dbReference type="Gene3D" id="2.130.10.10">
    <property type="entry name" value="YVTN repeat-like/Quinoprotein amine dehydrogenase"/>
    <property type="match status" value="2"/>
</dbReference>
<keyword evidence="4" id="KW-0175">Coiled coil</keyword>
<dbReference type="PANTHER" id="PTHR19857:SF8">
    <property type="entry name" value="ANGIO-ASSOCIATED MIGRATORY CELL PROTEIN"/>
    <property type="match status" value="1"/>
</dbReference>
<dbReference type="InterPro" id="IPR051179">
    <property type="entry name" value="WD_repeat_multifunction"/>
</dbReference>
<dbReference type="InterPro" id="IPR011047">
    <property type="entry name" value="Quinoprotein_ADH-like_sf"/>
</dbReference>
<protein>
    <submittedName>
        <fullName evidence="5">Uncharacterized protein</fullName>
    </submittedName>
</protein>
<dbReference type="InterPro" id="IPR015943">
    <property type="entry name" value="WD40/YVTN_repeat-like_dom_sf"/>
</dbReference>
<accession>G0UQZ8</accession>